<evidence type="ECO:0000313" key="2">
    <source>
        <dbReference type="EMBL" id="HGH62254.1"/>
    </source>
</evidence>
<gene>
    <name evidence="2" type="ORF">ENV54_13270</name>
</gene>
<evidence type="ECO:0000256" key="1">
    <source>
        <dbReference type="SAM" id="Phobius"/>
    </source>
</evidence>
<protein>
    <recommendedName>
        <fullName evidence="3">Metal-dependent hydrolase</fullName>
    </recommendedName>
</protein>
<proteinExistence type="predicted"/>
<feature type="transmembrane region" description="Helical" evidence="1">
    <location>
        <begin position="80"/>
        <end position="104"/>
    </location>
</feature>
<keyword evidence="1" id="KW-0472">Membrane</keyword>
<organism evidence="2">
    <name type="scientific">Desulfomonile tiedjei</name>
    <dbReference type="NCBI Taxonomy" id="2358"/>
    <lineage>
        <taxon>Bacteria</taxon>
        <taxon>Pseudomonadati</taxon>
        <taxon>Thermodesulfobacteriota</taxon>
        <taxon>Desulfomonilia</taxon>
        <taxon>Desulfomonilales</taxon>
        <taxon>Desulfomonilaceae</taxon>
        <taxon>Desulfomonile</taxon>
    </lineage>
</organism>
<keyword evidence="1" id="KW-1133">Transmembrane helix</keyword>
<dbReference type="Pfam" id="PF04307">
    <property type="entry name" value="YdjM"/>
    <property type="match status" value="1"/>
</dbReference>
<feature type="transmembrane region" description="Helical" evidence="1">
    <location>
        <begin position="50"/>
        <end position="68"/>
    </location>
</feature>
<dbReference type="InterPro" id="IPR007404">
    <property type="entry name" value="YdjM-like"/>
</dbReference>
<dbReference type="AlphaFoldDB" id="A0A7C4EWZ8"/>
<feature type="transmembrane region" description="Helical" evidence="1">
    <location>
        <begin position="133"/>
        <end position="152"/>
    </location>
</feature>
<dbReference type="EMBL" id="DTGT01000433">
    <property type="protein sequence ID" value="HGH62254.1"/>
    <property type="molecule type" value="Genomic_DNA"/>
</dbReference>
<comment type="caution">
    <text evidence="2">The sequence shown here is derived from an EMBL/GenBank/DDBJ whole genome shotgun (WGS) entry which is preliminary data.</text>
</comment>
<name>A0A7C4EWZ8_9BACT</name>
<keyword evidence="1" id="KW-0812">Transmembrane</keyword>
<accession>A0A7C4EWZ8</accession>
<evidence type="ECO:0008006" key="3">
    <source>
        <dbReference type="Google" id="ProtNLM"/>
    </source>
</evidence>
<sequence>MLLGHIAVASIAKQTIFQERSFLFLLGASLMPDLIDKPAQIFFNLPGRGVGHSLIVFVAITCLALMVSPRLKLPKGIVTAGLCMWFSHLAGDFLEWHILLWPFYQAPMEIYPRFDLSEKLYQFYIARMWPEQFWLEIVCITAATAVFAIKSYRIRALFHER</sequence>
<reference evidence="2" key="1">
    <citation type="journal article" date="2020" name="mSystems">
        <title>Genome- and Community-Level Interaction Insights into Carbon Utilization and Element Cycling Functions of Hydrothermarchaeota in Hydrothermal Sediment.</title>
        <authorList>
            <person name="Zhou Z."/>
            <person name="Liu Y."/>
            <person name="Xu W."/>
            <person name="Pan J."/>
            <person name="Luo Z.H."/>
            <person name="Li M."/>
        </authorList>
    </citation>
    <scope>NUCLEOTIDE SEQUENCE [LARGE SCALE GENOMIC DNA]</scope>
    <source>
        <strain evidence="2">SpSt-769</strain>
    </source>
</reference>